<dbReference type="InterPro" id="IPR017441">
    <property type="entry name" value="Protein_kinase_ATP_BS"/>
</dbReference>
<dbReference type="SUPFAM" id="SSF52058">
    <property type="entry name" value="L domain-like"/>
    <property type="match status" value="1"/>
</dbReference>
<dbReference type="FunFam" id="3.30.200.20:FF:000328">
    <property type="entry name" value="Leucine-rich repeat protein kinase family protein"/>
    <property type="match status" value="1"/>
</dbReference>
<feature type="transmembrane region" description="Helical" evidence="17">
    <location>
        <begin position="556"/>
        <end position="583"/>
    </location>
</feature>
<evidence type="ECO:0000256" key="9">
    <source>
        <dbReference type="ARBA" id="ARBA00022741"/>
    </source>
</evidence>
<dbReference type="GO" id="GO:0004674">
    <property type="term" value="F:protein serine/threonine kinase activity"/>
    <property type="evidence" value="ECO:0007669"/>
    <property type="project" value="UniProtKB-KW"/>
</dbReference>
<evidence type="ECO:0000256" key="8">
    <source>
        <dbReference type="ARBA" id="ARBA00022737"/>
    </source>
</evidence>
<dbReference type="FunFam" id="3.80.10.10:FF:000363">
    <property type="entry name" value="Leucine-rich repeat family protein"/>
    <property type="match status" value="1"/>
</dbReference>
<evidence type="ECO:0000259" key="19">
    <source>
        <dbReference type="PROSITE" id="PS50011"/>
    </source>
</evidence>
<dbReference type="InterPro" id="IPR011009">
    <property type="entry name" value="Kinase-like_dom_sf"/>
</dbReference>
<organism evidence="20 21">
    <name type="scientific">Lactuca sativa</name>
    <name type="common">Garden lettuce</name>
    <dbReference type="NCBI Taxonomy" id="4236"/>
    <lineage>
        <taxon>Eukaryota</taxon>
        <taxon>Viridiplantae</taxon>
        <taxon>Streptophyta</taxon>
        <taxon>Embryophyta</taxon>
        <taxon>Tracheophyta</taxon>
        <taxon>Spermatophyta</taxon>
        <taxon>Magnoliopsida</taxon>
        <taxon>eudicotyledons</taxon>
        <taxon>Gunneridae</taxon>
        <taxon>Pentapetalae</taxon>
        <taxon>asterids</taxon>
        <taxon>campanulids</taxon>
        <taxon>Asterales</taxon>
        <taxon>Asteraceae</taxon>
        <taxon>Cichorioideae</taxon>
        <taxon>Cichorieae</taxon>
        <taxon>Lactucinae</taxon>
        <taxon>Lactuca</taxon>
    </lineage>
</organism>
<dbReference type="PROSITE" id="PS00108">
    <property type="entry name" value="PROTEIN_KINASE_ST"/>
    <property type="match status" value="1"/>
</dbReference>
<keyword evidence="4" id="KW-0433">Leucine-rich repeat</keyword>
<keyword evidence="14" id="KW-0675">Receptor</keyword>
<evidence type="ECO:0000256" key="12">
    <source>
        <dbReference type="ARBA" id="ARBA00022989"/>
    </source>
</evidence>
<evidence type="ECO:0000256" key="7">
    <source>
        <dbReference type="ARBA" id="ARBA00022729"/>
    </source>
</evidence>
<evidence type="ECO:0000256" key="15">
    <source>
        <dbReference type="ARBA" id="ARBA00023180"/>
    </source>
</evidence>
<dbReference type="InterPro" id="IPR001611">
    <property type="entry name" value="Leu-rich_rpt"/>
</dbReference>
<dbReference type="InterPro" id="IPR008271">
    <property type="entry name" value="Ser/Thr_kinase_AS"/>
</dbReference>
<dbReference type="GO" id="GO:0016020">
    <property type="term" value="C:membrane"/>
    <property type="evidence" value="ECO:0007669"/>
    <property type="project" value="UniProtKB-SubCell"/>
</dbReference>
<dbReference type="InterPro" id="IPR001245">
    <property type="entry name" value="Ser-Thr/Tyr_kinase_cat_dom"/>
</dbReference>
<evidence type="ECO:0000256" key="14">
    <source>
        <dbReference type="ARBA" id="ARBA00023170"/>
    </source>
</evidence>
<dbReference type="PROSITE" id="PS50011">
    <property type="entry name" value="PROTEIN_KINASE_DOM"/>
    <property type="match status" value="1"/>
</dbReference>
<evidence type="ECO:0000256" key="11">
    <source>
        <dbReference type="ARBA" id="ARBA00022840"/>
    </source>
</evidence>
<feature type="chain" id="PRO_5040490937" description="non-specific serine/threonine protein kinase" evidence="18">
    <location>
        <begin position="24"/>
        <end position="954"/>
    </location>
</feature>
<dbReference type="SMART" id="SM00220">
    <property type="entry name" value="S_TKc"/>
    <property type="match status" value="1"/>
</dbReference>
<name>A0A9R1UDN4_LACSA</name>
<keyword evidence="5" id="KW-0808">Transferase</keyword>
<accession>A0A9R1UDN4</accession>
<keyword evidence="15" id="KW-0325">Glycoprotein</keyword>
<sequence>MSVRIGVLFVLLFIFIHVLLTSAQNRDIVYLQALMDNLHNTPPNWVGSDPCVEKWDGISCIESRVTSITLSSIGLSGELSGDIGQLSELQTLDLSYNKDLTGSLTPDIGSLKKLSNLILVGCGFNGPLPETLGSLTQLGYLALNSNGFTGPIPPSIGKLSKLYWLDLADNKLSGPIPVSKGPTPGLDQLVNIKHFHFGKNKLSGEIPPRLFSSKMSLKHVLFEENQLTGTVPLTLGLVQNLEVLRLDRNLFSGEVPSNINNLTSLNQLYLSNNNFEGPLPNLTGMKILNYLDMSNNSFQPSEIPPWLSSLQSLTTLMMQDTGLIGEVPVDLFSIPQIETVVLRNNQLNGTLDFGDSYSNHLHFIDMTNNLISGYTERSRYSADLILISNPICRESDTTASYCDLPIDSNSSYSTPQNNCNPETTCTSDQVSSPNCKCSYPYTGTLTFRAPSFSNLGNSTIYTSLQSSMMVSFQSNHLPVDSLSLSQPTKNSDKYLEINLAVFPSGGERFNRSGISQIGFILSNQTYKPPHSFGPYFFLGHNYDFFADATKRKGKSIGIGVTIGVVVGGCVLVLLLIIAGIYAFREKGRAERATKKNSPFASWDPDKGGGDCPQLKGARSFTYEELKTCTNNFAITANIGSGGYGMVYRGTLRNGQLVAVKRAQLRSTQGGLEFKTEIELLSRVHHKNVVGLVGFCFDEGEQMLVYEFIVNGTLKDSLSGRSGIRLDWMRRLKIILGAARGLQYLHDLADPPIIHRDVKTTNILLDERLNAKVADFGLSKPLGDADRTHVTTQVKGTMGYMDPEYYMTQQLTEKSDVYSFGIVMLELITARNPIEKGKYIVREVKEAMDREKDLYNLREVLDPIIGLTHELQGLERFVDIALRCVEDTGNQRPRMNEVVKEIESIMELAGFNPNAESASASESYEGKSKGSGHPYLNESLFSYSGGLLDSNLEAK</sequence>
<keyword evidence="8" id="KW-0677">Repeat</keyword>
<evidence type="ECO:0000313" key="20">
    <source>
        <dbReference type="EMBL" id="KAJ0185168.1"/>
    </source>
</evidence>
<keyword evidence="10" id="KW-0418">Kinase</keyword>
<dbReference type="Pfam" id="PF00560">
    <property type="entry name" value="LRR_1"/>
    <property type="match status" value="3"/>
</dbReference>
<dbReference type="FunFam" id="3.80.10.10:FF:000542">
    <property type="entry name" value="Leucine-rich repeat protein kinase family protein"/>
    <property type="match status" value="1"/>
</dbReference>
<keyword evidence="7 18" id="KW-0732">Signal</keyword>
<dbReference type="PROSITE" id="PS00107">
    <property type="entry name" value="PROTEIN_KINASE_ATP"/>
    <property type="match status" value="1"/>
</dbReference>
<evidence type="ECO:0000313" key="21">
    <source>
        <dbReference type="Proteomes" id="UP000235145"/>
    </source>
</evidence>
<evidence type="ECO:0000256" key="13">
    <source>
        <dbReference type="ARBA" id="ARBA00023136"/>
    </source>
</evidence>
<feature type="binding site" evidence="16">
    <location>
        <position position="660"/>
    </location>
    <ligand>
        <name>ATP</name>
        <dbReference type="ChEBI" id="CHEBI:30616"/>
    </ligand>
</feature>
<dbReference type="FunFam" id="1.10.510.10:FF:000453">
    <property type="entry name" value="LRR receptor-like serine/threonine-protein kinase HSL2"/>
    <property type="match status" value="1"/>
</dbReference>
<comment type="subcellular location">
    <subcellularLocation>
        <location evidence="1">Membrane</location>
        <topology evidence="1">Single-pass type I membrane protein</topology>
    </subcellularLocation>
</comment>
<feature type="signal peptide" evidence="18">
    <location>
        <begin position="1"/>
        <end position="23"/>
    </location>
</feature>
<evidence type="ECO:0000256" key="17">
    <source>
        <dbReference type="SAM" id="Phobius"/>
    </source>
</evidence>
<dbReference type="GO" id="GO:0005524">
    <property type="term" value="F:ATP binding"/>
    <property type="evidence" value="ECO:0007669"/>
    <property type="project" value="UniProtKB-UniRule"/>
</dbReference>
<feature type="domain" description="Protein kinase" evidence="19">
    <location>
        <begin position="632"/>
        <end position="905"/>
    </location>
</feature>
<dbReference type="EMBL" id="NBSK02000009">
    <property type="protein sequence ID" value="KAJ0185168.1"/>
    <property type="molecule type" value="Genomic_DNA"/>
</dbReference>
<keyword evidence="12 17" id="KW-1133">Transmembrane helix</keyword>
<keyword evidence="6 17" id="KW-0812">Transmembrane</keyword>
<comment type="caution">
    <text evidence="20">The sequence shown here is derived from an EMBL/GenBank/DDBJ whole genome shotgun (WGS) entry which is preliminary data.</text>
</comment>
<dbReference type="InterPro" id="IPR000719">
    <property type="entry name" value="Prot_kinase_dom"/>
</dbReference>
<evidence type="ECO:0000256" key="1">
    <source>
        <dbReference type="ARBA" id="ARBA00004479"/>
    </source>
</evidence>
<evidence type="ECO:0000256" key="2">
    <source>
        <dbReference type="ARBA" id="ARBA00012513"/>
    </source>
</evidence>
<dbReference type="Gene3D" id="3.80.10.10">
    <property type="entry name" value="Ribonuclease Inhibitor"/>
    <property type="match status" value="2"/>
</dbReference>
<keyword evidence="13 17" id="KW-0472">Membrane</keyword>
<dbReference type="SUPFAM" id="SSF56112">
    <property type="entry name" value="Protein kinase-like (PK-like)"/>
    <property type="match status" value="1"/>
</dbReference>
<dbReference type="Gene3D" id="3.30.200.20">
    <property type="entry name" value="Phosphorylase Kinase, domain 1"/>
    <property type="match status" value="1"/>
</dbReference>
<keyword evidence="21" id="KW-1185">Reference proteome</keyword>
<dbReference type="CDD" id="cd14066">
    <property type="entry name" value="STKc_IRAK"/>
    <property type="match status" value="1"/>
</dbReference>
<evidence type="ECO:0000256" key="4">
    <source>
        <dbReference type="ARBA" id="ARBA00022614"/>
    </source>
</evidence>
<evidence type="ECO:0000256" key="10">
    <source>
        <dbReference type="ARBA" id="ARBA00022777"/>
    </source>
</evidence>
<evidence type="ECO:0000256" key="18">
    <source>
        <dbReference type="SAM" id="SignalP"/>
    </source>
</evidence>
<gene>
    <name evidence="20" type="ORF">LSAT_V11C900489690</name>
</gene>
<dbReference type="Gene3D" id="1.10.510.10">
    <property type="entry name" value="Transferase(Phosphotransferase) domain 1"/>
    <property type="match status" value="1"/>
</dbReference>
<dbReference type="InterPro" id="IPR032675">
    <property type="entry name" value="LRR_dom_sf"/>
</dbReference>
<dbReference type="EC" id="2.7.11.1" evidence="2"/>
<proteinExistence type="predicted"/>
<reference evidence="20 21" key="1">
    <citation type="journal article" date="2017" name="Nat. Commun.">
        <title>Genome assembly with in vitro proximity ligation data and whole-genome triplication in lettuce.</title>
        <authorList>
            <person name="Reyes-Chin-Wo S."/>
            <person name="Wang Z."/>
            <person name="Yang X."/>
            <person name="Kozik A."/>
            <person name="Arikit S."/>
            <person name="Song C."/>
            <person name="Xia L."/>
            <person name="Froenicke L."/>
            <person name="Lavelle D.O."/>
            <person name="Truco M.J."/>
            <person name="Xia R."/>
            <person name="Zhu S."/>
            <person name="Xu C."/>
            <person name="Xu H."/>
            <person name="Xu X."/>
            <person name="Cox K."/>
            <person name="Korf I."/>
            <person name="Meyers B.C."/>
            <person name="Michelmore R.W."/>
        </authorList>
    </citation>
    <scope>NUCLEOTIDE SEQUENCE [LARGE SCALE GENOMIC DNA]</scope>
    <source>
        <strain evidence="21">cv. Salinas</strain>
        <tissue evidence="20">Seedlings</tissue>
    </source>
</reference>
<evidence type="ECO:0000256" key="3">
    <source>
        <dbReference type="ARBA" id="ARBA00022527"/>
    </source>
</evidence>
<dbReference type="Proteomes" id="UP000235145">
    <property type="component" value="Unassembled WGS sequence"/>
</dbReference>
<keyword evidence="9 16" id="KW-0547">Nucleotide-binding</keyword>
<evidence type="ECO:0000256" key="5">
    <source>
        <dbReference type="ARBA" id="ARBA00022679"/>
    </source>
</evidence>
<evidence type="ECO:0000256" key="16">
    <source>
        <dbReference type="PROSITE-ProRule" id="PRU10141"/>
    </source>
</evidence>
<evidence type="ECO:0000256" key="6">
    <source>
        <dbReference type="ARBA" id="ARBA00022692"/>
    </source>
</evidence>
<dbReference type="AlphaFoldDB" id="A0A9R1UDN4"/>
<dbReference type="PANTHER" id="PTHR45974:SF266">
    <property type="entry name" value="LEUCINE-RICH REPEAT RECEPTOR PROTEIN KINASE HPCA1"/>
    <property type="match status" value="1"/>
</dbReference>
<protein>
    <recommendedName>
        <fullName evidence="2">non-specific serine/threonine protein kinase</fullName>
        <ecNumber evidence="2">2.7.11.1</ecNumber>
    </recommendedName>
</protein>
<keyword evidence="3" id="KW-0723">Serine/threonine-protein kinase</keyword>
<dbReference type="Pfam" id="PF07714">
    <property type="entry name" value="PK_Tyr_Ser-Thr"/>
    <property type="match status" value="1"/>
</dbReference>
<keyword evidence="11 16" id="KW-0067">ATP-binding</keyword>
<dbReference type="PANTHER" id="PTHR45974">
    <property type="entry name" value="RECEPTOR-LIKE PROTEIN 55"/>
    <property type="match status" value="1"/>
</dbReference>